<proteinExistence type="predicted"/>
<sequence length="183" mass="18467">MTLLLETQSPPDETGTVTGAASQMRDVGFDVALVGTPTAVATAAAATGTDSGLFTIVFDVTAWDGSIFIDGTDPDDAGSTAAGVGTEHDLGVTGTGTLLADITTLTGATEAGGSFTVLDGETERFQIVVDVRDGAVDLVDAFHSVSLDVILYALAQGDGDLGYALNLGDFVTPSIYLNDGAEA</sequence>
<evidence type="ECO:0000313" key="3">
    <source>
        <dbReference type="Proteomes" id="UP000034107"/>
    </source>
</evidence>
<comment type="caution">
    <text evidence="2">The sequence shown here is derived from an EMBL/GenBank/DDBJ whole genome shotgun (WGS) entry which is preliminary data.</text>
</comment>
<accession>A0A0G1RMY1</accession>
<feature type="region of interest" description="Disordered" evidence="1">
    <location>
        <begin position="1"/>
        <end position="21"/>
    </location>
</feature>
<evidence type="ECO:0000256" key="1">
    <source>
        <dbReference type="SAM" id="MobiDB-lite"/>
    </source>
</evidence>
<organism evidence="2 3">
    <name type="scientific">Candidatus Nomurabacteria bacterium GW2011_GWA1_46_11</name>
    <dbReference type="NCBI Taxonomy" id="1618732"/>
    <lineage>
        <taxon>Bacteria</taxon>
        <taxon>Candidatus Nomuraibacteriota</taxon>
    </lineage>
</organism>
<reference evidence="2 3" key="1">
    <citation type="journal article" date="2015" name="Nature">
        <title>rRNA introns, odd ribosomes, and small enigmatic genomes across a large radiation of phyla.</title>
        <authorList>
            <person name="Brown C.T."/>
            <person name="Hug L.A."/>
            <person name="Thomas B.C."/>
            <person name="Sharon I."/>
            <person name="Castelle C.J."/>
            <person name="Singh A."/>
            <person name="Wilkins M.J."/>
            <person name="Williams K.H."/>
            <person name="Banfield J.F."/>
        </authorList>
    </citation>
    <scope>NUCLEOTIDE SEQUENCE [LARGE SCALE GENOMIC DNA]</scope>
</reference>
<dbReference type="AlphaFoldDB" id="A0A0G1RMY1"/>
<evidence type="ECO:0000313" key="2">
    <source>
        <dbReference type="EMBL" id="KKU22280.1"/>
    </source>
</evidence>
<dbReference type="EMBL" id="LCLS01000004">
    <property type="protein sequence ID" value="KKU22280.1"/>
    <property type="molecule type" value="Genomic_DNA"/>
</dbReference>
<gene>
    <name evidence="2" type="ORF">UX31_C0004G0009</name>
</gene>
<dbReference type="Proteomes" id="UP000034107">
    <property type="component" value="Unassembled WGS sequence"/>
</dbReference>
<protein>
    <submittedName>
        <fullName evidence="2">Uncharacterized protein</fullName>
    </submittedName>
</protein>
<name>A0A0G1RMY1_9BACT</name>